<evidence type="ECO:0000313" key="1">
    <source>
        <dbReference type="EMBL" id="TMO66506.1"/>
    </source>
</evidence>
<reference evidence="1 4" key="1">
    <citation type="submission" date="2018-01" db="EMBL/GenBank/DDBJ databases">
        <authorList>
            <person name="Paulsen S."/>
            <person name="Gram L.K."/>
        </authorList>
    </citation>
    <scope>NUCLEOTIDE SEQUENCE [LARGE SCALE GENOMIC DNA]</scope>
    <source>
        <strain evidence="1 4">S3790</strain>
        <strain evidence="2">S3895</strain>
    </source>
</reference>
<proteinExistence type="predicted"/>
<dbReference type="Proteomes" id="UP000307217">
    <property type="component" value="Unassembled WGS sequence"/>
</dbReference>
<dbReference type="EMBL" id="PNBX01000074">
    <property type="protein sequence ID" value="TMO66506.1"/>
    <property type="molecule type" value="Genomic_DNA"/>
</dbReference>
<name>A0A5S3V5J9_9GAMM</name>
<dbReference type="OrthoDB" id="6298102at2"/>
<dbReference type="EMBL" id="PNBW01000150">
    <property type="protein sequence ID" value="TMO69925.1"/>
    <property type="molecule type" value="Genomic_DNA"/>
</dbReference>
<reference evidence="4" key="2">
    <citation type="submission" date="2019-06" db="EMBL/GenBank/DDBJ databases">
        <title>Co-occurence of chitin degradation, pigmentation and bioactivity in marine Pseudoalteromonas.</title>
        <authorList>
            <person name="Sonnenschein E.C."/>
            <person name="Bech P.K."/>
        </authorList>
    </citation>
    <scope>NUCLEOTIDE SEQUENCE [LARGE SCALE GENOMIC DNA]</scope>
    <source>
        <strain evidence="4">S3790</strain>
    </source>
</reference>
<comment type="caution">
    <text evidence="1">The sequence shown here is derived from an EMBL/GenBank/DDBJ whole genome shotgun (WGS) entry which is preliminary data.</text>
</comment>
<evidence type="ECO:0008006" key="5">
    <source>
        <dbReference type="Google" id="ProtNLM"/>
    </source>
</evidence>
<evidence type="ECO:0000313" key="2">
    <source>
        <dbReference type="EMBL" id="TMO69925.1"/>
    </source>
</evidence>
<organism evidence="1 4">
    <name type="scientific">Pseudoalteromonas aurantia</name>
    <dbReference type="NCBI Taxonomy" id="43654"/>
    <lineage>
        <taxon>Bacteria</taxon>
        <taxon>Pseudomonadati</taxon>
        <taxon>Pseudomonadota</taxon>
        <taxon>Gammaproteobacteria</taxon>
        <taxon>Alteromonadales</taxon>
        <taxon>Pseudoalteromonadaceae</taxon>
        <taxon>Pseudoalteromonas</taxon>
    </lineage>
</organism>
<dbReference type="Proteomes" id="UP000307164">
    <property type="component" value="Unassembled WGS sequence"/>
</dbReference>
<evidence type="ECO:0000313" key="3">
    <source>
        <dbReference type="Proteomes" id="UP000307164"/>
    </source>
</evidence>
<sequence>MFGFFKSKKAPERQLNHPSELVVGDMLTLIDSFAYPSWLKGQTLKVTDVQTYQYQHSAEYEFVLESESGKVVFLQVEREDGEEFANFSVKIQRDDVDTIFTLDEFARIFDEEHLSAIQAITKPEQYSHFLATNYKQSEAPYVCYYHEKDYRKSTLPRYQDESGEPCEIISLLSDDENHSINIEIWEGGETEVSLTLSRPVSDIVDLFPGSGA</sequence>
<accession>A0A5S3V5J9</accession>
<dbReference type="RefSeq" id="WP_010365820.1">
    <property type="nucleotide sequence ID" value="NZ_PNBW01000150.1"/>
</dbReference>
<keyword evidence="3" id="KW-1185">Reference proteome</keyword>
<dbReference type="AlphaFoldDB" id="A0A5S3V5J9"/>
<evidence type="ECO:0000313" key="4">
    <source>
        <dbReference type="Proteomes" id="UP000307217"/>
    </source>
</evidence>
<gene>
    <name evidence="1" type="ORF">CWC19_16035</name>
    <name evidence="2" type="ORF">CWC20_20005</name>
</gene>
<protein>
    <recommendedName>
        <fullName evidence="5">DUF4178 domain-containing protein</fullName>
    </recommendedName>
</protein>
<reference evidence="1" key="3">
    <citation type="submission" date="2019-09" db="EMBL/GenBank/DDBJ databases">
        <title>Co-occurence of chitin degradation, pigmentation and bioactivity in marine Pseudoalteromonas.</title>
        <authorList>
            <person name="Sonnenschein E.C."/>
            <person name="Bech P.K."/>
        </authorList>
    </citation>
    <scope>NUCLEOTIDE SEQUENCE</scope>
    <source>
        <strain evidence="1">S3790</strain>
        <strain evidence="2 3">S3895</strain>
    </source>
</reference>